<keyword evidence="1" id="KW-0175">Coiled coil</keyword>
<feature type="compositionally biased region" description="Polar residues" evidence="2">
    <location>
        <begin position="43"/>
        <end position="54"/>
    </location>
</feature>
<feature type="coiled-coil region" evidence="1">
    <location>
        <begin position="121"/>
        <end position="158"/>
    </location>
</feature>
<dbReference type="Gene3D" id="2.60.220.30">
    <property type="match status" value="1"/>
</dbReference>
<dbReference type="Pfam" id="PF19011">
    <property type="entry name" value="DUF5740"/>
    <property type="match status" value="1"/>
</dbReference>
<evidence type="ECO:0000313" key="4">
    <source>
        <dbReference type="EMBL" id="CAL5140323.1"/>
    </source>
</evidence>
<organism evidence="4 5">
    <name type="scientific">Calicophoron daubneyi</name>
    <name type="common">Rumen fluke</name>
    <name type="synonym">Paramphistomum daubneyi</name>
    <dbReference type="NCBI Taxonomy" id="300641"/>
    <lineage>
        <taxon>Eukaryota</taxon>
        <taxon>Metazoa</taxon>
        <taxon>Spiralia</taxon>
        <taxon>Lophotrochozoa</taxon>
        <taxon>Platyhelminthes</taxon>
        <taxon>Trematoda</taxon>
        <taxon>Digenea</taxon>
        <taxon>Plagiorchiida</taxon>
        <taxon>Pronocephalata</taxon>
        <taxon>Paramphistomoidea</taxon>
        <taxon>Paramphistomidae</taxon>
        <taxon>Calicophoron</taxon>
    </lineage>
</organism>
<feature type="region of interest" description="Disordered" evidence="2">
    <location>
        <begin position="244"/>
        <end position="322"/>
    </location>
</feature>
<dbReference type="PROSITE" id="PS50017">
    <property type="entry name" value="DEATH_DOMAIN"/>
    <property type="match status" value="1"/>
</dbReference>
<dbReference type="Proteomes" id="UP001497525">
    <property type="component" value="Unassembled WGS sequence"/>
</dbReference>
<sequence>MEAESQPSEKVSAEEPAEVVDSIKVESQKSSKLSGSKHSSQSIEQVLSGGSSTQNPPPSPPPPPPPPLPPQPVEKDSGEKSLSLGSMTRKLQAEVPNFESMSTENFEEIVSQFRKTFDEALAVSESKAKEYTDKAAAIEEALNALAEYNKKALEQLSRLTMDAISATDAPSNVTNAEKTRNALALVDKAKMLVETAEKQLEYSKQIAEVTKPLTLWRLDASKAVWEAQNALKLAEKKYQETANRTAVTFTSPPQAPSTRVTSDLSETQSSPGSEPAKVKPPMKVSIVSHSRSSRSSTKSSRTGSRASSPSVVSEGSSEPSWSFKLVSDEPRQPYKFWPKHVYTSPDGQVICYIKAPADCLRKKKSVVCTVSDPFAPWPVIAGHSEVIGRFVSIQPKKRQCHILPTEPWIIGIPHNYNKTASRETVLFMIEAGPQGVTALANDPGKVHQPELVSWRDVHTTDVVSGDKHYLETRLTRLTPVTFAPCARLKRDCAVIGPAGGRLVCMLDPRVSLTVQQGAVKVDLPFAIQLQQLDPFRLRALKEHNKSVMNDFIACSPLVYMTCAKKTLFSAIVLTIPIPDPAAAQDSSLSPAVLDRISVEKHERGVSGEDVMSSGTPKMSAFGGYDNFQKSLLLPRMLSGQKNDQSEITLMIKSDGRGNTWKVWPEADEIERTQDVVTFSLRRIQSCRLMALKMRTVNDNELLSRCAVILEQSLSQYLVYFALRQHEKEPSKLCLVLALNDQLDETLENLRTEGYTVGDKPEGPSFLCERQHLDVVFRSNIKVLEADPALSGKSDSTLKLTYTSAIANCHKLTVGEVDSHIQIGLDHYRGFLDIYCMREILVPKARTQASSSIIRPMNMSYRLSMMPANSKKYLYQVGSEKTHLARIVVTLPKQPVEFTPQTVRRQYEFRANDVVTPKYLRELSRALTGDAWRRLGGALELSRSRLQAIGGRAAWADEDRGYEMLLTWIKNLPVSANRFALLHQALITIGRTDLAQELWDANVEYDEESENANGKKK</sequence>
<evidence type="ECO:0000256" key="2">
    <source>
        <dbReference type="SAM" id="MobiDB-lite"/>
    </source>
</evidence>
<dbReference type="InterPro" id="IPR000488">
    <property type="entry name" value="Death_dom"/>
</dbReference>
<dbReference type="PANTHER" id="PTHR28336:SF4">
    <property type="entry name" value="DEATH DOMAIN-CONTAINING PROTEIN 1"/>
    <property type="match status" value="1"/>
</dbReference>
<evidence type="ECO:0000313" key="5">
    <source>
        <dbReference type="Proteomes" id="UP001497525"/>
    </source>
</evidence>
<evidence type="ECO:0000259" key="3">
    <source>
        <dbReference type="PROSITE" id="PS50017"/>
    </source>
</evidence>
<dbReference type="AlphaFoldDB" id="A0AAV2TWL1"/>
<gene>
    <name evidence="4" type="ORF">CDAUBV1_LOCUS15655</name>
</gene>
<dbReference type="InterPro" id="IPR043801">
    <property type="entry name" value="DUF5740"/>
</dbReference>
<dbReference type="InterPro" id="IPR011029">
    <property type="entry name" value="DEATH-like_dom_sf"/>
</dbReference>
<feature type="compositionally biased region" description="Low complexity" evidence="2">
    <location>
        <begin position="30"/>
        <end position="42"/>
    </location>
</feature>
<dbReference type="Pfam" id="PF00531">
    <property type="entry name" value="Death"/>
    <property type="match status" value="1"/>
</dbReference>
<dbReference type="EMBL" id="CAXLJL010000711">
    <property type="protein sequence ID" value="CAL5140323.1"/>
    <property type="molecule type" value="Genomic_DNA"/>
</dbReference>
<feature type="domain" description="Death" evidence="3">
    <location>
        <begin position="916"/>
        <end position="1001"/>
    </location>
</feature>
<feature type="region of interest" description="Disordered" evidence="2">
    <location>
        <begin position="1"/>
        <end position="100"/>
    </location>
</feature>
<accession>A0AAV2TWL1</accession>
<dbReference type="SUPFAM" id="SSF47986">
    <property type="entry name" value="DEATH domain"/>
    <property type="match status" value="1"/>
</dbReference>
<dbReference type="PANTHER" id="PTHR28336">
    <property type="entry name" value="BA1-643"/>
    <property type="match status" value="1"/>
</dbReference>
<feature type="compositionally biased region" description="Polar residues" evidence="2">
    <location>
        <begin position="244"/>
        <end position="272"/>
    </location>
</feature>
<proteinExistence type="predicted"/>
<comment type="caution">
    <text evidence="4">The sequence shown here is derived from an EMBL/GenBank/DDBJ whole genome shotgun (WGS) entry which is preliminary data.</text>
</comment>
<feature type="compositionally biased region" description="Pro residues" evidence="2">
    <location>
        <begin position="55"/>
        <end position="72"/>
    </location>
</feature>
<name>A0AAV2TWL1_CALDB</name>
<evidence type="ECO:0000256" key="1">
    <source>
        <dbReference type="SAM" id="Coils"/>
    </source>
</evidence>
<feature type="compositionally biased region" description="Low complexity" evidence="2">
    <location>
        <begin position="285"/>
        <end position="322"/>
    </location>
</feature>
<dbReference type="Gene3D" id="1.10.533.10">
    <property type="entry name" value="Death Domain, Fas"/>
    <property type="match status" value="1"/>
</dbReference>
<protein>
    <recommendedName>
        <fullName evidence="3">Death domain-containing protein</fullName>
    </recommendedName>
</protein>
<dbReference type="GO" id="GO:0007165">
    <property type="term" value="P:signal transduction"/>
    <property type="evidence" value="ECO:0007669"/>
    <property type="project" value="InterPro"/>
</dbReference>
<reference evidence="4" key="1">
    <citation type="submission" date="2024-06" db="EMBL/GenBank/DDBJ databases">
        <authorList>
            <person name="Liu X."/>
            <person name="Lenzi L."/>
            <person name="Haldenby T S."/>
            <person name="Uol C."/>
        </authorList>
    </citation>
    <scope>NUCLEOTIDE SEQUENCE</scope>
</reference>